<dbReference type="InterPro" id="IPR029056">
    <property type="entry name" value="Ribokinase-like"/>
</dbReference>
<name>A0A6I8LRV4_9PSEU</name>
<dbReference type="Gene3D" id="3.40.1190.20">
    <property type="match status" value="1"/>
</dbReference>
<keyword evidence="1" id="KW-0812">Transmembrane</keyword>
<evidence type="ECO:0000256" key="1">
    <source>
        <dbReference type="SAM" id="Phobius"/>
    </source>
</evidence>
<proteinExistence type="predicted"/>
<keyword evidence="1" id="KW-0472">Membrane</keyword>
<keyword evidence="1" id="KW-1133">Transmembrane helix</keyword>
<dbReference type="AlphaFoldDB" id="A0A6I8LRV4"/>
<protein>
    <submittedName>
        <fullName evidence="2">Uncharacterized protein</fullName>
    </submittedName>
</protein>
<sequence length="419" mass="46971">MHVIADALASQSFYIELTTKALAVVVVGLLARLFRGPLLRYGRVVIKSGPDWLERAVGRQADRLYPSWRVKTGMRHRQVGLEWRFETVRRLLRRRRGYFILGGVYLDLLVRPVGVTKLEDKEYSNLDRVHCSWGGSACYVGHYLYENFGTKSYLYSKIGGLGVLSHELKRLLRQEPWIKRGHYGSGDPGQQSGISVHLKQKDATFRTTFTHKGALEEFNWSPVLSKLEKKAGRGGVLHISGYFRTGLHHELCDSLQRLSPNLIVCIDHGRFLPEDHLMPAQALLEAFSMQLIDVYISTPPELDRLMALAGEEVDESLSTAEKLKTYAQRPNLLPRVTVVRGEVTAQSVTSLVVVDSCLLAPVTVEPGLPPSRDVPGKNNAFNAALVHYLSNGDPEEPMVDLVGRAVERALRCWVANVDH</sequence>
<gene>
    <name evidence="2" type="ORF">AA23TX_03366</name>
</gene>
<evidence type="ECO:0000313" key="2">
    <source>
        <dbReference type="EMBL" id="VVJ18345.1"/>
    </source>
</evidence>
<accession>A0A6I8LRV4</accession>
<dbReference type="EMBL" id="CABVGP010000001">
    <property type="protein sequence ID" value="VVJ18345.1"/>
    <property type="molecule type" value="Genomic_DNA"/>
</dbReference>
<dbReference type="Proteomes" id="UP000399805">
    <property type="component" value="Unassembled WGS sequence"/>
</dbReference>
<organism evidence="2 3">
    <name type="scientific">Amycolatopsis camponoti</name>
    <dbReference type="NCBI Taxonomy" id="2606593"/>
    <lineage>
        <taxon>Bacteria</taxon>
        <taxon>Bacillati</taxon>
        <taxon>Actinomycetota</taxon>
        <taxon>Actinomycetes</taxon>
        <taxon>Pseudonocardiales</taxon>
        <taxon>Pseudonocardiaceae</taxon>
        <taxon>Amycolatopsis</taxon>
    </lineage>
</organism>
<feature type="transmembrane region" description="Helical" evidence="1">
    <location>
        <begin position="12"/>
        <end position="34"/>
    </location>
</feature>
<keyword evidence="3" id="KW-1185">Reference proteome</keyword>
<dbReference type="SUPFAM" id="SSF53613">
    <property type="entry name" value="Ribokinase-like"/>
    <property type="match status" value="1"/>
</dbReference>
<evidence type="ECO:0000313" key="3">
    <source>
        <dbReference type="Proteomes" id="UP000399805"/>
    </source>
</evidence>
<reference evidence="2 3" key="1">
    <citation type="submission" date="2019-09" db="EMBL/GenBank/DDBJ databases">
        <authorList>
            <person name="Leyn A S."/>
        </authorList>
    </citation>
    <scope>NUCLEOTIDE SEQUENCE [LARGE SCALE GENOMIC DNA]</scope>
    <source>
        <strain evidence="2">AA231_1</strain>
    </source>
</reference>